<keyword evidence="2" id="KW-1185">Reference proteome</keyword>
<evidence type="ECO:0000313" key="1">
    <source>
        <dbReference type="EMBL" id="KAJ3473001.1"/>
    </source>
</evidence>
<sequence>MVDSSSSLFSSPGTLEMGRFRAPWREHEPFCDYIDDLFPRRADSSALGEGSSSDRFADMKYALRASKLKKTLRLTLRRTHDLRDHLQFDRKHKILDIFHMTTFLKEQLRHSKETQATSSDAASSVEDPCDILPHQLLLETLASIQQILFPPSDRRSRHLLRTLISSAGFDPDAARYESATIRPRGGGGDYTSSTSSGATPLRYVYLAERLEDLYEETLNPPPDGWLDQVLERKSGKRHVMCITIAGFVVALLLGVLSLVAGVFQAVIAYLAWKNP</sequence>
<comment type="caution">
    <text evidence="1">The sequence shown here is derived from an EMBL/GenBank/DDBJ whole genome shotgun (WGS) entry which is preliminary data.</text>
</comment>
<evidence type="ECO:0000313" key="2">
    <source>
        <dbReference type="Proteomes" id="UP001148737"/>
    </source>
</evidence>
<dbReference type="Proteomes" id="UP001148737">
    <property type="component" value="Unassembled WGS sequence"/>
</dbReference>
<gene>
    <name evidence="1" type="ORF">NLG97_g10581</name>
</gene>
<reference evidence="1" key="1">
    <citation type="submission" date="2022-07" db="EMBL/GenBank/DDBJ databases">
        <title>Genome Sequence of Lecanicillium saksenae.</title>
        <authorList>
            <person name="Buettner E."/>
        </authorList>
    </citation>
    <scope>NUCLEOTIDE SEQUENCE</scope>
    <source>
        <strain evidence="1">VT-O1</strain>
    </source>
</reference>
<organism evidence="1 2">
    <name type="scientific">Lecanicillium saksenae</name>
    <dbReference type="NCBI Taxonomy" id="468837"/>
    <lineage>
        <taxon>Eukaryota</taxon>
        <taxon>Fungi</taxon>
        <taxon>Dikarya</taxon>
        <taxon>Ascomycota</taxon>
        <taxon>Pezizomycotina</taxon>
        <taxon>Sordariomycetes</taxon>
        <taxon>Hypocreomycetidae</taxon>
        <taxon>Hypocreales</taxon>
        <taxon>Cordycipitaceae</taxon>
        <taxon>Lecanicillium</taxon>
    </lineage>
</organism>
<name>A0ACC1QEL2_9HYPO</name>
<accession>A0ACC1QEL2</accession>
<protein>
    <submittedName>
        <fullName evidence="1">Uncharacterized protein</fullName>
    </submittedName>
</protein>
<proteinExistence type="predicted"/>
<dbReference type="EMBL" id="JANAKD010002733">
    <property type="protein sequence ID" value="KAJ3473001.1"/>
    <property type="molecule type" value="Genomic_DNA"/>
</dbReference>